<dbReference type="InterPro" id="IPR042099">
    <property type="entry name" value="ANL_N_sf"/>
</dbReference>
<dbReference type="AlphaFoldDB" id="A0A370NHQ3"/>
<gene>
    <name evidence="3" type="ORF">DN412_38900</name>
</gene>
<name>A0A370NHQ3_9BURK</name>
<evidence type="ECO:0000313" key="4">
    <source>
        <dbReference type="Proteomes" id="UP000255165"/>
    </source>
</evidence>
<evidence type="ECO:0000259" key="1">
    <source>
        <dbReference type="Pfam" id="PF00501"/>
    </source>
</evidence>
<dbReference type="InterPro" id="IPR020845">
    <property type="entry name" value="AMP-binding_CS"/>
</dbReference>
<dbReference type="Pfam" id="PF00501">
    <property type="entry name" value="AMP-binding"/>
    <property type="match status" value="1"/>
</dbReference>
<accession>A0A370NHQ3</accession>
<dbReference type="Pfam" id="PF13193">
    <property type="entry name" value="AMP-binding_C"/>
    <property type="match status" value="1"/>
</dbReference>
<dbReference type="InterPro" id="IPR025110">
    <property type="entry name" value="AMP-bd_C"/>
</dbReference>
<dbReference type="InterPro" id="IPR050237">
    <property type="entry name" value="ATP-dep_AMP-bd_enzyme"/>
</dbReference>
<reference evidence="4" key="1">
    <citation type="submission" date="2018-06" db="EMBL/GenBank/DDBJ databases">
        <authorList>
            <person name="Feng T."/>
            <person name="Jeon C.O."/>
        </authorList>
    </citation>
    <scope>NUCLEOTIDE SEQUENCE [LARGE SCALE GENOMIC DNA]</scope>
    <source>
        <strain evidence="4">S23</strain>
    </source>
</reference>
<keyword evidence="3" id="KW-0436">Ligase</keyword>
<evidence type="ECO:0000313" key="3">
    <source>
        <dbReference type="EMBL" id="RDK05100.1"/>
    </source>
</evidence>
<dbReference type="InterPro" id="IPR045851">
    <property type="entry name" value="AMP-bd_C_sf"/>
</dbReference>
<keyword evidence="4" id="KW-1185">Reference proteome</keyword>
<dbReference type="Proteomes" id="UP000255165">
    <property type="component" value="Unassembled WGS sequence"/>
</dbReference>
<dbReference type="EMBL" id="QKWJ01000115">
    <property type="protein sequence ID" value="RDK05100.1"/>
    <property type="molecule type" value="Genomic_DNA"/>
</dbReference>
<dbReference type="Gene3D" id="3.40.50.12780">
    <property type="entry name" value="N-terminal domain of ligase-like"/>
    <property type="match status" value="1"/>
</dbReference>
<dbReference type="InterPro" id="IPR000873">
    <property type="entry name" value="AMP-dep_synth/lig_dom"/>
</dbReference>
<dbReference type="RefSeq" id="WP_115216408.1">
    <property type="nucleotide sequence ID" value="NZ_QKWJ01000115.1"/>
</dbReference>
<dbReference type="PANTHER" id="PTHR43767:SF1">
    <property type="entry name" value="NONRIBOSOMAL PEPTIDE SYNTHASE PES1 (EUROFUNG)-RELATED"/>
    <property type="match status" value="1"/>
</dbReference>
<proteinExistence type="predicted"/>
<dbReference type="PANTHER" id="PTHR43767">
    <property type="entry name" value="LONG-CHAIN-FATTY-ACID--COA LIGASE"/>
    <property type="match status" value="1"/>
</dbReference>
<feature type="domain" description="AMP-dependent synthetase/ligase" evidence="1">
    <location>
        <begin position="30"/>
        <end position="413"/>
    </location>
</feature>
<sequence length="565" mass="61657">MPRLTRHFAHWPPGVPRTLDVADCNLFSHLEDSAARLPEKPAAVFYGKPTTFREMHAAAVALAGYLQQRLGVRRGDRVLLLMQTCPQFYAAFYAVMRCDAVVVALNPMSTPDEIAYFAADSGARVLVATQDVAGRAETLMGDGTLDACVVGALSDFAAPPEASPWLELPAIVREPRRAMSHPRCHDMAAALAAGAQPAPTQAKGEDLAVIGYTSGTTGKPKGAMLSHRNFCYTLAHRAHWQDDREDEDELLALPASHLAGMRVMLQAGRIGRTLVMLARWDAKAAVELIHRLRIRSWPAVPTMLSEVFGAADDAAHALSSLMRLYGGAAAMPDALAREIQERLGLVFLESYGMTEFCGLALSNPPQAARRQCAGVPVINCDVRVIDPVTLEELGPDQPGEIVMHGPTLFAGYLNKPEATAETLIEIDGKRFLRSGDLGYEDDDGYFYVTDRLKRMINSSGLKVWPAEIESALYGHPAVQEACVISVRDPHRGETAKALIVLRPAARGTVKADDLIAWAREQIAAYKVPRIVEIVEALPKTATGKILWRVLQEEQDREERKALSTS</sequence>
<evidence type="ECO:0000259" key="2">
    <source>
        <dbReference type="Pfam" id="PF13193"/>
    </source>
</evidence>
<protein>
    <submittedName>
        <fullName evidence="3">Long-chain-fatty-acid--CoA ligase LcfA</fullName>
    </submittedName>
</protein>
<dbReference type="SUPFAM" id="SSF56801">
    <property type="entry name" value="Acetyl-CoA synthetase-like"/>
    <property type="match status" value="1"/>
</dbReference>
<dbReference type="Gene3D" id="3.30.300.30">
    <property type="match status" value="1"/>
</dbReference>
<organism evidence="3 4">
    <name type="scientific">Cupriavidus lacunae</name>
    <dbReference type="NCBI Taxonomy" id="2666307"/>
    <lineage>
        <taxon>Bacteria</taxon>
        <taxon>Pseudomonadati</taxon>
        <taxon>Pseudomonadota</taxon>
        <taxon>Betaproteobacteria</taxon>
        <taxon>Burkholderiales</taxon>
        <taxon>Burkholderiaceae</taxon>
        <taxon>Cupriavidus</taxon>
    </lineage>
</organism>
<dbReference type="GO" id="GO:0016878">
    <property type="term" value="F:acid-thiol ligase activity"/>
    <property type="evidence" value="ECO:0007669"/>
    <property type="project" value="UniProtKB-ARBA"/>
</dbReference>
<dbReference type="PROSITE" id="PS00455">
    <property type="entry name" value="AMP_BINDING"/>
    <property type="match status" value="1"/>
</dbReference>
<comment type="caution">
    <text evidence="3">The sequence shown here is derived from an EMBL/GenBank/DDBJ whole genome shotgun (WGS) entry which is preliminary data.</text>
</comment>
<feature type="domain" description="AMP-binding enzyme C-terminal" evidence="2">
    <location>
        <begin position="467"/>
        <end position="544"/>
    </location>
</feature>